<dbReference type="EC" id="2.7.1.4" evidence="5"/>
<dbReference type="Gene3D" id="3.30.420.40">
    <property type="match status" value="2"/>
</dbReference>
<dbReference type="Proteomes" id="UP000183375">
    <property type="component" value="Unassembled WGS sequence"/>
</dbReference>
<evidence type="ECO:0000256" key="2">
    <source>
        <dbReference type="ARBA" id="ARBA00022723"/>
    </source>
</evidence>
<comment type="cofactor">
    <cofactor evidence="1">
        <name>Mg(2+)</name>
        <dbReference type="ChEBI" id="CHEBI:18420"/>
    </cofactor>
</comment>
<dbReference type="InterPro" id="IPR000600">
    <property type="entry name" value="ROK"/>
</dbReference>
<keyword evidence="3" id="KW-0862">Zinc</keyword>
<dbReference type="AlphaFoldDB" id="A0A1J5TID8"/>
<comment type="caution">
    <text evidence="7">The sequence shown here is derived from an EMBL/GenBank/DDBJ whole genome shotgun (WGS) entry which is preliminary data.</text>
</comment>
<dbReference type="InterPro" id="IPR043129">
    <property type="entry name" value="ATPase_NBD"/>
</dbReference>
<reference evidence="7 8" key="1">
    <citation type="submission" date="2016-08" db="EMBL/GenBank/DDBJ databases">
        <title>New Insights into Marine Group III Euryarchaeota, from dark to light.</title>
        <authorList>
            <person name="Haro-Moreno J.M."/>
            <person name="Rodriguez-Valera F."/>
            <person name="Lopez-Garcia P."/>
            <person name="Moreira D."/>
            <person name="Martin-Cuadrado A.B."/>
        </authorList>
    </citation>
    <scope>NUCLEOTIDE SEQUENCE [LARGE SCALE GENOMIC DNA]</scope>
    <source>
        <strain evidence="7">CG-Epi4</strain>
    </source>
</reference>
<gene>
    <name evidence="7" type="ORF">BEU01_01065</name>
</gene>
<evidence type="ECO:0000256" key="5">
    <source>
        <dbReference type="ARBA" id="ARBA00038887"/>
    </source>
</evidence>
<keyword evidence="4" id="KW-0460">Magnesium</keyword>
<evidence type="ECO:0000256" key="3">
    <source>
        <dbReference type="ARBA" id="ARBA00022833"/>
    </source>
</evidence>
<dbReference type="GO" id="GO:0046872">
    <property type="term" value="F:metal ion binding"/>
    <property type="evidence" value="ECO:0007669"/>
    <property type="project" value="UniProtKB-KW"/>
</dbReference>
<dbReference type="CDD" id="cd24067">
    <property type="entry name" value="ASKHA_NBD_ROK_BsFRK-like"/>
    <property type="match status" value="1"/>
</dbReference>
<accession>A0A1J5TID8</accession>
<sequence length="281" mass="30309">MLIMFGGIELGGTKCILAVAESPRNIISKKIISTGYPENTFSEIYSFFSDYSITRLGVGSFGPIILNPESEKFGTIVSESKDFWEGVNVFHSLEKICTTISIDTDVNAAAIGEYKYGLGAKCQTLAYVTVGTGIGVGVLLDGKPFRGNFHLEAGHMKIPNKENYTGVCKLHGDCWEGLASGPSMKARWGVDPVELPENHEAWAIEADLLSLGLINIISNHSPDKIILGGGVMSQRHLLPMIRNNIGKFWNNFTPLGNISDLITSPVLGKDSGIIGSLSLVC</sequence>
<protein>
    <recommendedName>
        <fullName evidence="5">fructokinase</fullName>
        <ecNumber evidence="5">2.7.1.4</ecNumber>
    </recommendedName>
</protein>
<comment type="catalytic activity">
    <reaction evidence="6">
        <text>D-fructose + ATP = D-fructose 6-phosphate + ADP + H(+)</text>
        <dbReference type="Rhea" id="RHEA:16125"/>
        <dbReference type="ChEBI" id="CHEBI:15378"/>
        <dbReference type="ChEBI" id="CHEBI:30616"/>
        <dbReference type="ChEBI" id="CHEBI:37721"/>
        <dbReference type="ChEBI" id="CHEBI:61527"/>
        <dbReference type="ChEBI" id="CHEBI:456216"/>
        <dbReference type="EC" id="2.7.1.4"/>
    </reaction>
</comment>
<dbReference type="PANTHER" id="PTHR42742:SF3">
    <property type="entry name" value="FRUCTOKINASE"/>
    <property type="match status" value="1"/>
</dbReference>
<keyword evidence="2" id="KW-0479">Metal-binding</keyword>
<name>A0A1J5TID8_9ARCH</name>
<dbReference type="EMBL" id="MIYX01000019">
    <property type="protein sequence ID" value="OIR20711.1"/>
    <property type="molecule type" value="Genomic_DNA"/>
</dbReference>
<organism evidence="7 8">
    <name type="scientific">Marine Group III euryarchaeote CG-Epi4</name>
    <dbReference type="NCBI Taxonomy" id="1888998"/>
    <lineage>
        <taxon>Archaea</taxon>
        <taxon>Methanobacteriati</taxon>
        <taxon>Thermoplasmatota</taxon>
        <taxon>Thermoplasmata</taxon>
        <taxon>Candidatus Thermoprofundales</taxon>
    </lineage>
</organism>
<dbReference type="Pfam" id="PF00480">
    <property type="entry name" value="ROK"/>
    <property type="match status" value="1"/>
</dbReference>
<evidence type="ECO:0000313" key="7">
    <source>
        <dbReference type="EMBL" id="OIR20711.1"/>
    </source>
</evidence>
<dbReference type="PANTHER" id="PTHR42742">
    <property type="entry name" value="TRANSCRIPTIONAL REPRESSOR MPRA"/>
    <property type="match status" value="1"/>
</dbReference>
<dbReference type="InterPro" id="IPR051804">
    <property type="entry name" value="Carb_Metab_Reg_Kinase/Isom"/>
</dbReference>
<evidence type="ECO:0000256" key="1">
    <source>
        <dbReference type="ARBA" id="ARBA00001946"/>
    </source>
</evidence>
<proteinExistence type="predicted"/>
<evidence type="ECO:0000256" key="4">
    <source>
        <dbReference type="ARBA" id="ARBA00022842"/>
    </source>
</evidence>
<dbReference type="GO" id="GO:0008865">
    <property type="term" value="F:fructokinase activity"/>
    <property type="evidence" value="ECO:0007669"/>
    <property type="project" value="UniProtKB-EC"/>
</dbReference>
<dbReference type="SUPFAM" id="SSF53067">
    <property type="entry name" value="Actin-like ATPase domain"/>
    <property type="match status" value="1"/>
</dbReference>
<evidence type="ECO:0000256" key="6">
    <source>
        <dbReference type="ARBA" id="ARBA00048451"/>
    </source>
</evidence>
<evidence type="ECO:0000313" key="8">
    <source>
        <dbReference type="Proteomes" id="UP000183375"/>
    </source>
</evidence>